<evidence type="ECO:0000313" key="2">
    <source>
        <dbReference type="Proteomes" id="UP000183190"/>
    </source>
</evidence>
<gene>
    <name evidence="1" type="ORF">SAMN02910265_02428</name>
</gene>
<name>A0A1H6KN83_RUMFL</name>
<reference evidence="1 2" key="1">
    <citation type="submission" date="2016-10" db="EMBL/GenBank/DDBJ databases">
        <authorList>
            <person name="de Groot N.N."/>
        </authorList>
    </citation>
    <scope>NUCLEOTIDE SEQUENCE [LARGE SCALE GENOMIC DNA]</scope>
    <source>
        <strain evidence="1 2">YAD2003</strain>
    </source>
</reference>
<accession>A0A1H6KN83</accession>
<dbReference type="Proteomes" id="UP000183190">
    <property type="component" value="Unassembled WGS sequence"/>
</dbReference>
<protein>
    <submittedName>
        <fullName evidence="1">Uncharacterized protein</fullName>
    </submittedName>
</protein>
<evidence type="ECO:0000313" key="1">
    <source>
        <dbReference type="EMBL" id="SEH74313.1"/>
    </source>
</evidence>
<dbReference type="OrthoDB" id="1820555at2"/>
<proteinExistence type="predicted"/>
<dbReference type="EMBL" id="FNWV01000009">
    <property type="protein sequence ID" value="SEH74313.1"/>
    <property type="molecule type" value="Genomic_DNA"/>
</dbReference>
<sequence length="180" mass="20972">MSFDFDISLRIKDKRTGDIISGPKVIPAPASDYAGYEEICWWASSLFLDLPPAIFRICGKYMGKQYLLEEGAEGNAYTSVPRVALREICSYIFSRSCVPDSELTEERSCSWWEGYEVTNQAKAEELKDFLWSLEYIENRNEDAGIAEKFITDLKKREEFKSNPQGYEFEFMLNYHYCRPR</sequence>
<organism evidence="1 2">
    <name type="scientific">Ruminococcus flavefaciens</name>
    <dbReference type="NCBI Taxonomy" id="1265"/>
    <lineage>
        <taxon>Bacteria</taxon>
        <taxon>Bacillati</taxon>
        <taxon>Bacillota</taxon>
        <taxon>Clostridia</taxon>
        <taxon>Eubacteriales</taxon>
        <taxon>Oscillospiraceae</taxon>
        <taxon>Ruminococcus</taxon>
    </lineage>
</organism>
<dbReference type="AlphaFoldDB" id="A0A1H6KN83"/>